<evidence type="ECO:0000313" key="3">
    <source>
        <dbReference type="Proteomes" id="UP000008311"/>
    </source>
</evidence>
<feature type="region of interest" description="Disordered" evidence="1">
    <location>
        <begin position="325"/>
        <end position="377"/>
    </location>
</feature>
<dbReference type="Proteomes" id="UP000008311">
    <property type="component" value="Unassembled WGS sequence"/>
</dbReference>
<feature type="compositionally biased region" description="Basic residues" evidence="1">
    <location>
        <begin position="233"/>
        <end position="251"/>
    </location>
</feature>
<evidence type="ECO:0000313" key="2">
    <source>
        <dbReference type="EMBL" id="EEF27742.1"/>
    </source>
</evidence>
<feature type="compositionally biased region" description="Polar residues" evidence="1">
    <location>
        <begin position="353"/>
        <end position="377"/>
    </location>
</feature>
<protein>
    <submittedName>
        <fullName evidence="2">Uncharacterized protein</fullName>
    </submittedName>
</protein>
<feature type="compositionally biased region" description="Basic and acidic residues" evidence="1">
    <location>
        <begin position="217"/>
        <end position="226"/>
    </location>
</feature>
<name>B9T8S8_RICCO</name>
<sequence>MDARQFRAAEEWHRGRAISRAHPELSVRRERAGCAAAAHQFQLDALPRAGRLPLVDGCRGWTAQALARVEAAGVVYAACGERRRELLGRIGCGERAARGQCKRLRGSEVRVGCAAGHRAVAIRVGCQPDLQRPNRHREQYVPVHAECYRVQRPEIDGVGHGHRHGTPAGGSRRDADCRSDGSGGNDRHAHRAGYGRARAHLYVDAKQRAFAAIQAAERQRDHDGRSRVTGRTNHQRRARLHRGGSRHRHARDIRTRDGDHHVYARARYRHDHRRRIPDIEAASRHHGDVVGGQSQSRAAPAAVSDDVGRAVRSGLDGQYVHQQRRRELHAHAGRCSAAWTRRAARRHVESRRQQSTQAIDTNPQLSRTSDNPSPINH</sequence>
<feature type="region of interest" description="Disordered" evidence="1">
    <location>
        <begin position="155"/>
        <end position="190"/>
    </location>
</feature>
<gene>
    <name evidence="2" type="ORF">RCOM_0032140</name>
</gene>
<keyword evidence="3" id="KW-1185">Reference proteome</keyword>
<proteinExistence type="predicted"/>
<dbReference type="EMBL" id="EQ975177">
    <property type="protein sequence ID" value="EEF27742.1"/>
    <property type="molecule type" value="Genomic_DNA"/>
</dbReference>
<dbReference type="AlphaFoldDB" id="B9T8S8"/>
<feature type="region of interest" description="Disordered" evidence="1">
    <location>
        <begin position="216"/>
        <end position="251"/>
    </location>
</feature>
<feature type="region of interest" description="Disordered" evidence="1">
    <location>
        <begin position="283"/>
        <end position="305"/>
    </location>
</feature>
<dbReference type="InParanoid" id="B9T8S8"/>
<accession>B9T8S8</accession>
<organism evidence="2 3">
    <name type="scientific">Ricinus communis</name>
    <name type="common">Castor bean</name>
    <dbReference type="NCBI Taxonomy" id="3988"/>
    <lineage>
        <taxon>Eukaryota</taxon>
        <taxon>Viridiplantae</taxon>
        <taxon>Streptophyta</taxon>
        <taxon>Embryophyta</taxon>
        <taxon>Tracheophyta</taxon>
        <taxon>Spermatophyta</taxon>
        <taxon>Magnoliopsida</taxon>
        <taxon>eudicotyledons</taxon>
        <taxon>Gunneridae</taxon>
        <taxon>Pentapetalae</taxon>
        <taxon>rosids</taxon>
        <taxon>fabids</taxon>
        <taxon>Malpighiales</taxon>
        <taxon>Euphorbiaceae</taxon>
        <taxon>Acalyphoideae</taxon>
        <taxon>Acalypheae</taxon>
        <taxon>Ricinus</taxon>
    </lineage>
</organism>
<evidence type="ECO:0000256" key="1">
    <source>
        <dbReference type="SAM" id="MobiDB-lite"/>
    </source>
</evidence>
<reference evidence="3" key="1">
    <citation type="journal article" date="2010" name="Nat. Biotechnol.">
        <title>Draft genome sequence of the oilseed species Ricinus communis.</title>
        <authorList>
            <person name="Chan A.P."/>
            <person name="Crabtree J."/>
            <person name="Zhao Q."/>
            <person name="Lorenzi H."/>
            <person name="Orvis J."/>
            <person name="Puiu D."/>
            <person name="Melake-Berhan A."/>
            <person name="Jones K.M."/>
            <person name="Redman J."/>
            <person name="Chen G."/>
            <person name="Cahoon E.B."/>
            <person name="Gedil M."/>
            <person name="Stanke M."/>
            <person name="Haas B.J."/>
            <person name="Wortman J.R."/>
            <person name="Fraser-Liggett C.M."/>
            <person name="Ravel J."/>
            <person name="Rabinowicz P.D."/>
        </authorList>
    </citation>
    <scope>NUCLEOTIDE SEQUENCE [LARGE SCALE GENOMIC DNA]</scope>
    <source>
        <strain evidence="3">cv. Hale</strain>
    </source>
</reference>